<dbReference type="RefSeq" id="WP_171976872.1">
    <property type="nucleotide sequence ID" value="NZ_CAWOXK010000001.1"/>
</dbReference>
<dbReference type="SUPFAM" id="SSF88659">
    <property type="entry name" value="Sigma3 and sigma4 domains of RNA polymerase sigma factors"/>
    <property type="match status" value="1"/>
</dbReference>
<dbReference type="EMBL" id="CP030118">
    <property type="protein sequence ID" value="QDL09764.1"/>
    <property type="molecule type" value="Genomic_DNA"/>
</dbReference>
<dbReference type="InterPro" id="IPR013324">
    <property type="entry name" value="RNA_pol_sigma_r3/r4-like"/>
</dbReference>
<evidence type="ECO:0000313" key="1">
    <source>
        <dbReference type="EMBL" id="QDL09764.1"/>
    </source>
</evidence>
<protein>
    <submittedName>
        <fullName evidence="1">Sigma-70 family RNA polymerase sigma factor</fullName>
    </submittedName>
</protein>
<dbReference type="InterPro" id="IPR036388">
    <property type="entry name" value="WH-like_DNA-bd_sf"/>
</dbReference>
<dbReference type="Proteomes" id="UP000503129">
    <property type="component" value="Chromosome"/>
</dbReference>
<proteinExistence type="predicted"/>
<organism evidence="1 2">
    <name type="scientific">Brasilonema sennae CENA114</name>
    <dbReference type="NCBI Taxonomy" id="415709"/>
    <lineage>
        <taxon>Bacteria</taxon>
        <taxon>Bacillati</taxon>
        <taxon>Cyanobacteriota</taxon>
        <taxon>Cyanophyceae</taxon>
        <taxon>Nostocales</taxon>
        <taxon>Scytonemataceae</taxon>
        <taxon>Brasilonema</taxon>
        <taxon>Bromeliae group (in: Brasilonema)</taxon>
    </lineage>
</organism>
<keyword evidence="2" id="KW-1185">Reference proteome</keyword>
<dbReference type="Gene3D" id="1.10.10.10">
    <property type="entry name" value="Winged helix-like DNA-binding domain superfamily/Winged helix DNA-binding domain"/>
    <property type="match status" value="1"/>
</dbReference>
<name>A0A856MHP1_9CYAN</name>
<reference evidence="1 2" key="1">
    <citation type="submission" date="2018-06" db="EMBL/GenBank/DDBJ databases">
        <title>Comparative genomics of Brasilonema spp. strains.</title>
        <authorList>
            <person name="Alvarenga D.O."/>
            <person name="Fiore M.F."/>
            <person name="Varani A.M."/>
        </authorList>
    </citation>
    <scope>NUCLEOTIDE SEQUENCE [LARGE SCALE GENOMIC DNA]</scope>
    <source>
        <strain evidence="1 2">CENA114</strain>
    </source>
</reference>
<dbReference type="AlphaFoldDB" id="A0A856MHP1"/>
<gene>
    <name evidence="1" type="ORF">DP114_19335</name>
</gene>
<sequence length="211" mass="24872">MTKDELDSYLLQLACVAQRHPPHSQERQIALTKLIHSIVRFGNLWYPSKSQFFSNVQDIYNEARQELFLYICQNIDKYNPERGTVLVWVNVLLERRFFKDTLRKNLSHSSVTKMTLTDLDNLALPEESKDLTEIVKECIESDPEDIFKNEYMEQCPQATFQALAMLRMSGKSWKEISAEFEMKVPTVSSFYYRCLKKLSPKLKEYCENQVY</sequence>
<accession>A0A856MHP1</accession>
<dbReference type="KEGG" id="bsen:DP114_19335"/>
<evidence type="ECO:0000313" key="2">
    <source>
        <dbReference type="Proteomes" id="UP000503129"/>
    </source>
</evidence>